<evidence type="ECO:0000313" key="9">
    <source>
        <dbReference type="Proteomes" id="UP000094622"/>
    </source>
</evidence>
<dbReference type="RefSeq" id="WP_069307837.1">
    <property type="nucleotide sequence ID" value="NZ_MCRJ01000104.1"/>
</dbReference>
<organism evidence="8 9">
    <name type="scientific">Methylobrevis pamukkalensis</name>
    <dbReference type="NCBI Taxonomy" id="1439726"/>
    <lineage>
        <taxon>Bacteria</taxon>
        <taxon>Pseudomonadati</taxon>
        <taxon>Pseudomonadota</taxon>
        <taxon>Alphaproteobacteria</taxon>
        <taxon>Hyphomicrobiales</taxon>
        <taxon>Pleomorphomonadaceae</taxon>
        <taxon>Methylobrevis</taxon>
    </lineage>
</organism>
<evidence type="ECO:0000313" key="8">
    <source>
        <dbReference type="EMBL" id="ODN69198.1"/>
    </source>
</evidence>
<comment type="subcellular location">
    <subcellularLocation>
        <location evidence="5">Cytoplasm</location>
    </subcellularLocation>
</comment>
<protein>
    <recommendedName>
        <fullName evidence="5">Ribosome maturation factor RimM</fullName>
    </recommendedName>
</protein>
<keyword evidence="9" id="KW-1185">Reference proteome</keyword>
<keyword evidence="3 5" id="KW-0698">rRNA processing</keyword>
<dbReference type="InterPro" id="IPR009000">
    <property type="entry name" value="Transl_B-barrel_sf"/>
</dbReference>
<dbReference type="OrthoDB" id="9788191at2"/>
<dbReference type="EMBL" id="MCRJ01000104">
    <property type="protein sequence ID" value="ODN69198.1"/>
    <property type="molecule type" value="Genomic_DNA"/>
</dbReference>
<dbReference type="GO" id="GO:0006364">
    <property type="term" value="P:rRNA processing"/>
    <property type="evidence" value="ECO:0007669"/>
    <property type="project" value="UniProtKB-UniRule"/>
</dbReference>
<comment type="function">
    <text evidence="5">An accessory protein needed during the final step in the assembly of 30S ribosomal subunit, possibly for assembly of the head region. Essential for efficient processing of 16S rRNA. May be needed both before and after RbfA during the maturation of 16S rRNA. It has affinity for free ribosomal 30S subunits but not for 70S ribosomes.</text>
</comment>
<dbReference type="SUPFAM" id="SSF50346">
    <property type="entry name" value="PRC-barrel domain"/>
    <property type="match status" value="1"/>
</dbReference>
<evidence type="ECO:0000259" key="7">
    <source>
        <dbReference type="Pfam" id="PF24986"/>
    </source>
</evidence>
<reference evidence="8 9" key="1">
    <citation type="submission" date="2016-07" db="EMBL/GenBank/DDBJ databases">
        <title>Draft Genome Sequence of Methylobrevis pamukkalensis PK2.</title>
        <authorList>
            <person name="Vasilenko O.V."/>
            <person name="Doronina N.V."/>
            <person name="Shmareva M.N."/>
            <person name="Tarlachkov S.V."/>
            <person name="Mustakhimov I."/>
            <person name="Trotsenko Y.A."/>
        </authorList>
    </citation>
    <scope>NUCLEOTIDE SEQUENCE [LARGE SCALE GENOMIC DNA]</scope>
    <source>
        <strain evidence="8 9">PK2</strain>
    </source>
</reference>
<keyword evidence="1 5" id="KW-0963">Cytoplasm</keyword>
<keyword evidence="4 5" id="KW-0143">Chaperone</keyword>
<gene>
    <name evidence="5 8" type="primary">rimM</name>
    <name evidence="8" type="ORF">A6302_03508</name>
</gene>
<dbReference type="PANTHER" id="PTHR33692">
    <property type="entry name" value="RIBOSOME MATURATION FACTOR RIMM"/>
    <property type="match status" value="1"/>
</dbReference>
<dbReference type="GO" id="GO:0042274">
    <property type="term" value="P:ribosomal small subunit biogenesis"/>
    <property type="evidence" value="ECO:0007669"/>
    <property type="project" value="UniProtKB-UniRule"/>
</dbReference>
<proteinExistence type="inferred from homology"/>
<dbReference type="AlphaFoldDB" id="A0A1E3GYQ2"/>
<dbReference type="Pfam" id="PF24986">
    <property type="entry name" value="PRC_RimM"/>
    <property type="match status" value="1"/>
</dbReference>
<dbReference type="GO" id="GO:0005840">
    <property type="term" value="C:ribosome"/>
    <property type="evidence" value="ECO:0007669"/>
    <property type="project" value="InterPro"/>
</dbReference>
<feature type="domain" description="RimM N-terminal" evidence="6">
    <location>
        <begin position="14"/>
        <end position="91"/>
    </location>
</feature>
<sequence>MAASAGTLPHPILVAEIGAAHGIRGELRVKPHTADPEAIGDYGPLQDERGNRFVVKRLRPAKDMLVVVFEGITDRNAAEALTGTRLYVDRSALPAPDEDEFYHADLIGLAAVTDAGETLGEIVTVQNFGASDLLEVRRPGKGALFVPFTREVVPTVDLVARRVVVVPPPGLLDEAGAPPPDADTGA</sequence>
<evidence type="ECO:0000259" key="6">
    <source>
        <dbReference type="Pfam" id="PF01782"/>
    </source>
</evidence>
<dbReference type="InterPro" id="IPR002676">
    <property type="entry name" value="RimM_N"/>
</dbReference>
<dbReference type="PATRIC" id="fig|1439726.3.peg.3695"/>
<dbReference type="Pfam" id="PF01782">
    <property type="entry name" value="RimM"/>
    <property type="match status" value="1"/>
</dbReference>
<evidence type="ECO:0000256" key="5">
    <source>
        <dbReference type="HAMAP-Rule" id="MF_00014"/>
    </source>
</evidence>
<dbReference type="Gene3D" id="2.30.30.240">
    <property type="entry name" value="PRC-barrel domain"/>
    <property type="match status" value="1"/>
</dbReference>
<comment type="subunit">
    <text evidence="5">Binds ribosomal protein uS19.</text>
</comment>
<dbReference type="NCBIfam" id="TIGR02273">
    <property type="entry name" value="16S_RimM"/>
    <property type="match status" value="1"/>
</dbReference>
<comment type="caution">
    <text evidence="8">The sequence shown here is derived from an EMBL/GenBank/DDBJ whole genome shotgun (WGS) entry which is preliminary data.</text>
</comment>
<comment type="domain">
    <text evidence="5">The PRC barrel domain binds ribosomal protein uS19.</text>
</comment>
<evidence type="ECO:0000256" key="3">
    <source>
        <dbReference type="ARBA" id="ARBA00022552"/>
    </source>
</evidence>
<name>A0A1E3GYQ2_9HYPH</name>
<dbReference type="SUPFAM" id="SSF50447">
    <property type="entry name" value="Translation proteins"/>
    <property type="match status" value="1"/>
</dbReference>
<dbReference type="GO" id="GO:0005737">
    <property type="term" value="C:cytoplasm"/>
    <property type="evidence" value="ECO:0007669"/>
    <property type="project" value="UniProtKB-SubCell"/>
</dbReference>
<evidence type="ECO:0000256" key="1">
    <source>
        <dbReference type="ARBA" id="ARBA00022490"/>
    </source>
</evidence>
<evidence type="ECO:0000256" key="4">
    <source>
        <dbReference type="ARBA" id="ARBA00023186"/>
    </source>
</evidence>
<dbReference type="InterPro" id="IPR011033">
    <property type="entry name" value="PRC_barrel-like_sf"/>
</dbReference>
<accession>A0A1E3GYQ2</accession>
<dbReference type="HAMAP" id="MF_00014">
    <property type="entry name" value="Ribosome_mat_RimM"/>
    <property type="match status" value="1"/>
</dbReference>
<feature type="domain" description="Ribosome maturation factor RimM PRC barrel" evidence="7">
    <location>
        <begin position="104"/>
        <end position="171"/>
    </location>
</feature>
<dbReference type="PANTHER" id="PTHR33692:SF1">
    <property type="entry name" value="RIBOSOME MATURATION FACTOR RIMM"/>
    <property type="match status" value="1"/>
</dbReference>
<dbReference type="GO" id="GO:0043022">
    <property type="term" value="F:ribosome binding"/>
    <property type="evidence" value="ECO:0007669"/>
    <property type="project" value="InterPro"/>
</dbReference>
<dbReference type="Gene3D" id="2.40.30.60">
    <property type="entry name" value="RimM"/>
    <property type="match status" value="1"/>
</dbReference>
<evidence type="ECO:0000256" key="2">
    <source>
        <dbReference type="ARBA" id="ARBA00022517"/>
    </source>
</evidence>
<keyword evidence="2 5" id="KW-0690">Ribosome biogenesis</keyword>
<dbReference type="Proteomes" id="UP000094622">
    <property type="component" value="Unassembled WGS sequence"/>
</dbReference>
<dbReference type="InterPro" id="IPR036976">
    <property type="entry name" value="RimM_N_sf"/>
</dbReference>
<dbReference type="InterPro" id="IPR056792">
    <property type="entry name" value="PRC_RimM"/>
</dbReference>
<comment type="similarity">
    <text evidence="5">Belongs to the RimM family.</text>
</comment>
<dbReference type="InterPro" id="IPR011961">
    <property type="entry name" value="RimM"/>
</dbReference>